<protein>
    <submittedName>
        <fullName evidence="5">Transcription antitermination protein NusG</fullName>
    </submittedName>
</protein>
<evidence type="ECO:0000313" key="5">
    <source>
        <dbReference type="EMBL" id="GAE89942.1"/>
    </source>
</evidence>
<dbReference type="Gene3D" id="2.30.30.30">
    <property type="match status" value="1"/>
</dbReference>
<evidence type="ECO:0000256" key="3">
    <source>
        <dbReference type="ARBA" id="ARBA00023163"/>
    </source>
</evidence>
<keyword evidence="6" id="KW-1185">Reference proteome</keyword>
<name>W4V9T2_9FIRM</name>
<keyword evidence="1" id="KW-0889">Transcription antitermination</keyword>
<keyword evidence="3" id="KW-0804">Transcription</keyword>
<dbReference type="GO" id="GO:0031564">
    <property type="term" value="P:transcription antitermination"/>
    <property type="evidence" value="ECO:0007669"/>
    <property type="project" value="UniProtKB-KW"/>
</dbReference>
<evidence type="ECO:0000256" key="2">
    <source>
        <dbReference type="ARBA" id="ARBA00023015"/>
    </source>
</evidence>
<dbReference type="InterPro" id="IPR043425">
    <property type="entry name" value="NusG-like"/>
</dbReference>
<dbReference type="SMART" id="SM00738">
    <property type="entry name" value="NGN"/>
    <property type="match status" value="1"/>
</dbReference>
<dbReference type="CDD" id="cd08000">
    <property type="entry name" value="NGN"/>
    <property type="match status" value="1"/>
</dbReference>
<dbReference type="AlphaFoldDB" id="W4V9T2"/>
<evidence type="ECO:0000313" key="6">
    <source>
        <dbReference type="Proteomes" id="UP000019109"/>
    </source>
</evidence>
<dbReference type="Gene3D" id="3.30.70.940">
    <property type="entry name" value="NusG, N-terminal domain"/>
    <property type="match status" value="1"/>
</dbReference>
<dbReference type="GO" id="GO:0006354">
    <property type="term" value="P:DNA-templated transcription elongation"/>
    <property type="evidence" value="ECO:0007669"/>
    <property type="project" value="InterPro"/>
</dbReference>
<dbReference type="SUPFAM" id="SSF50104">
    <property type="entry name" value="Translation proteins SH3-like domain"/>
    <property type="match status" value="1"/>
</dbReference>
<reference evidence="5" key="1">
    <citation type="journal article" date="2014" name="Genome Announc.">
        <title>Draft Genome Sequence of Clostridium straminisolvens Strain JCM 21531T, Isolated from a Cellulose-Degrading Bacterial Community.</title>
        <authorList>
            <person name="Yuki M."/>
            <person name="Oshima K."/>
            <person name="Suda W."/>
            <person name="Sakamoto M."/>
            <person name="Kitamura K."/>
            <person name="Iida T."/>
            <person name="Hattori M."/>
            <person name="Ohkuma M."/>
        </authorList>
    </citation>
    <scope>NUCLEOTIDE SEQUENCE [LARGE SCALE GENOMIC DNA]</scope>
    <source>
        <strain evidence="5">JCM 21531</strain>
    </source>
</reference>
<comment type="caution">
    <text evidence="5">The sequence shown here is derived from an EMBL/GenBank/DDBJ whole genome shotgun (WGS) entry which is preliminary data.</text>
</comment>
<dbReference type="InterPro" id="IPR014722">
    <property type="entry name" value="Rib_uL2_dom2"/>
</dbReference>
<dbReference type="Pfam" id="PF02357">
    <property type="entry name" value="NusG"/>
    <property type="match status" value="1"/>
</dbReference>
<dbReference type="RefSeq" id="WP_054847105.1">
    <property type="nucleotide sequence ID" value="NZ_BAVR01000050.1"/>
</dbReference>
<feature type="domain" description="NusG-like N-terminal" evidence="4">
    <location>
        <begin position="1"/>
        <end position="108"/>
    </location>
</feature>
<dbReference type="NCBIfam" id="NF033641">
    <property type="entry name" value="antiterm_LoaP"/>
    <property type="match status" value="1"/>
</dbReference>
<sequence>MHWYVLFIKSGKERKVEQYIKKELNNGIFVPFIPLQEILFRKAGIVKKEIRPLFPGYVFVESILPGHEFLEEINHLINKSGDIISLLRYSDTEIAMRESERQRLLSLCNNDYCIEASYGIIEGDKIRIFDGPLKGMESIVRRINRHKRQALIELEIMGDVRMVTVALEIVKKVSDNSNFDDTKRDEIILSKVQL</sequence>
<dbReference type="CDD" id="cd06091">
    <property type="entry name" value="KOW_NusG"/>
    <property type="match status" value="1"/>
</dbReference>
<evidence type="ECO:0000259" key="4">
    <source>
        <dbReference type="SMART" id="SM00738"/>
    </source>
</evidence>
<dbReference type="OrthoDB" id="1681764at2"/>
<dbReference type="Proteomes" id="UP000019109">
    <property type="component" value="Unassembled WGS sequence"/>
</dbReference>
<keyword evidence="2" id="KW-0805">Transcription regulation</keyword>
<organism evidence="5 6">
    <name type="scientific">Acetivibrio straminisolvens JCM 21531</name>
    <dbReference type="NCBI Taxonomy" id="1294263"/>
    <lineage>
        <taxon>Bacteria</taxon>
        <taxon>Bacillati</taxon>
        <taxon>Bacillota</taxon>
        <taxon>Clostridia</taxon>
        <taxon>Eubacteriales</taxon>
        <taxon>Oscillospiraceae</taxon>
        <taxon>Acetivibrio</taxon>
    </lineage>
</organism>
<dbReference type="InterPro" id="IPR047663">
    <property type="entry name" value="Transcription_antiterm_LoaP"/>
</dbReference>
<proteinExistence type="predicted"/>
<dbReference type="InterPro" id="IPR036735">
    <property type="entry name" value="NGN_dom_sf"/>
</dbReference>
<gene>
    <name evidence="5" type="ORF">JCM21531_3516</name>
</gene>
<dbReference type="InterPro" id="IPR006645">
    <property type="entry name" value="NGN-like_dom"/>
</dbReference>
<evidence type="ECO:0000256" key="1">
    <source>
        <dbReference type="ARBA" id="ARBA00022814"/>
    </source>
</evidence>
<dbReference type="STRING" id="1294263.JCM21531_3516"/>
<dbReference type="EMBL" id="BAVR01000050">
    <property type="protein sequence ID" value="GAE89942.1"/>
    <property type="molecule type" value="Genomic_DNA"/>
</dbReference>
<accession>W4V9T2</accession>
<dbReference type="PANTHER" id="PTHR30265">
    <property type="entry name" value="RHO-INTERACTING TRANSCRIPTION TERMINATION FACTOR NUSG"/>
    <property type="match status" value="1"/>
</dbReference>
<dbReference type="SUPFAM" id="SSF82679">
    <property type="entry name" value="N-utilization substance G protein NusG, N-terminal domain"/>
    <property type="match status" value="1"/>
</dbReference>
<dbReference type="InterPro" id="IPR008991">
    <property type="entry name" value="Translation_prot_SH3-like_sf"/>
</dbReference>
<dbReference type="PANTHER" id="PTHR30265:SF4">
    <property type="entry name" value="KOW MOTIF FAMILY PROTEIN, EXPRESSED"/>
    <property type="match status" value="1"/>
</dbReference>